<gene>
    <name evidence="2" type="ORF">AGLY_014371</name>
</gene>
<feature type="chain" id="PRO_5026075783" evidence="1">
    <location>
        <begin position="22"/>
        <end position="214"/>
    </location>
</feature>
<sequence>MYWSNLIHICPFLSCILLVNLYQQSHELFQHPLNQHQEHQQKSKITFKGAGYRPPVIFKTLPLALSKNFSRSHSCCNAKSIALSIKVLFLFLFVNFCPEANFLAASTAISSKYSNDQTFLLVCLSQAQEELQVDLSNQLLKLYQLYMIYQLKPYLIQQTKSSTFTFYSNTIPVVRARLTLISDISFEIPTSLHSAIVCECVRARLRIKWTARRK</sequence>
<organism evidence="2 3">
    <name type="scientific">Aphis glycines</name>
    <name type="common">Soybean aphid</name>
    <dbReference type="NCBI Taxonomy" id="307491"/>
    <lineage>
        <taxon>Eukaryota</taxon>
        <taxon>Metazoa</taxon>
        <taxon>Ecdysozoa</taxon>
        <taxon>Arthropoda</taxon>
        <taxon>Hexapoda</taxon>
        <taxon>Insecta</taxon>
        <taxon>Pterygota</taxon>
        <taxon>Neoptera</taxon>
        <taxon>Paraneoptera</taxon>
        <taxon>Hemiptera</taxon>
        <taxon>Sternorrhyncha</taxon>
        <taxon>Aphidomorpha</taxon>
        <taxon>Aphidoidea</taxon>
        <taxon>Aphididae</taxon>
        <taxon>Aphidini</taxon>
        <taxon>Aphis</taxon>
        <taxon>Aphis</taxon>
    </lineage>
</organism>
<name>A0A6G0T3T6_APHGL</name>
<accession>A0A6G0T3T6</accession>
<dbReference type="Proteomes" id="UP000475862">
    <property type="component" value="Unassembled WGS sequence"/>
</dbReference>
<protein>
    <submittedName>
        <fullName evidence="2">Uncharacterized protein</fullName>
    </submittedName>
</protein>
<proteinExistence type="predicted"/>
<evidence type="ECO:0000256" key="1">
    <source>
        <dbReference type="SAM" id="SignalP"/>
    </source>
</evidence>
<reference evidence="2 3" key="1">
    <citation type="submission" date="2019-08" db="EMBL/GenBank/DDBJ databases">
        <title>The genome of the soybean aphid Biotype 1, its phylome, world population structure and adaptation to the North American continent.</title>
        <authorList>
            <person name="Giordano R."/>
            <person name="Donthu R.K."/>
            <person name="Hernandez A.G."/>
            <person name="Wright C.L."/>
            <person name="Zimin A.V."/>
        </authorList>
    </citation>
    <scope>NUCLEOTIDE SEQUENCE [LARGE SCALE GENOMIC DNA]</scope>
    <source>
        <tissue evidence="2">Whole aphids</tissue>
    </source>
</reference>
<comment type="caution">
    <text evidence="2">The sequence shown here is derived from an EMBL/GenBank/DDBJ whole genome shotgun (WGS) entry which is preliminary data.</text>
</comment>
<dbReference type="EMBL" id="VYZN01000061">
    <property type="protein sequence ID" value="KAE9525303.1"/>
    <property type="molecule type" value="Genomic_DNA"/>
</dbReference>
<keyword evidence="3" id="KW-1185">Reference proteome</keyword>
<dbReference type="AlphaFoldDB" id="A0A6G0T3T6"/>
<feature type="signal peptide" evidence="1">
    <location>
        <begin position="1"/>
        <end position="21"/>
    </location>
</feature>
<keyword evidence="1" id="KW-0732">Signal</keyword>
<evidence type="ECO:0000313" key="3">
    <source>
        <dbReference type="Proteomes" id="UP000475862"/>
    </source>
</evidence>
<evidence type="ECO:0000313" key="2">
    <source>
        <dbReference type="EMBL" id="KAE9525303.1"/>
    </source>
</evidence>